<dbReference type="PANTHER" id="PTHR11895">
    <property type="entry name" value="TRANSAMIDASE"/>
    <property type="match status" value="1"/>
</dbReference>
<organism evidence="3 4">
    <name type="scientific">Massilia aurea</name>
    <dbReference type="NCBI Taxonomy" id="373040"/>
    <lineage>
        <taxon>Bacteria</taxon>
        <taxon>Pseudomonadati</taxon>
        <taxon>Pseudomonadota</taxon>
        <taxon>Betaproteobacteria</taxon>
        <taxon>Burkholderiales</taxon>
        <taxon>Oxalobacteraceae</taxon>
        <taxon>Telluria group</taxon>
        <taxon>Massilia</taxon>
    </lineage>
</organism>
<dbReference type="Pfam" id="PF21986">
    <property type="entry name" value="AH_C"/>
    <property type="match status" value="1"/>
</dbReference>
<evidence type="ECO:0000313" key="4">
    <source>
        <dbReference type="Proteomes" id="UP000283254"/>
    </source>
</evidence>
<gene>
    <name evidence="3" type="ORF">NM04_11320</name>
</gene>
<keyword evidence="4" id="KW-1185">Reference proteome</keyword>
<dbReference type="Pfam" id="PF01425">
    <property type="entry name" value="Amidase"/>
    <property type="match status" value="1"/>
</dbReference>
<sequence>MTNHPSAPPLSTAFWTLADWAAAYRNGANPADLLAPLVAALDDADPAWITRLDGAALAARLERLVQQRDGAGDLPLYGVPFAVKDNIDVAGLPTTCACPDFAYVPETSAAVIARLEAAGAVVIGKTNLDQFATGLVGTRSPYGPVPNSFDPEYVSGGSSSGSASAVARGLVPFALGTDTAGSGRVPAGHNNLVGLKPTRGLVSTRGLVPACRTLDCITVLALSVDDADAALRVMAGFDAEDPYSRHAPARPVTWPARPVLGVPLAYDWFGDTNAESLHLDALQRLEALGVELKPVDFGPLFETAALLYEGPWVAERYAAIAPLMQKHPESVHPTVRAIIGRATNFSAVDVYQAEYGRMALARQAENLMAGLDGLLVPTAPTIPTIADVLADPVTLNSRMGVYTNFVNLLDWSAIALPAGIRNDGLPAGITLIAPSWHEARLLEFGRSWQAASPWLRGASGQPLPAPMPPAPSLDGQVVLAVVGAHLSGMPLNWQLAERGAVLLEATQTSSAYRLYALPGTVPPKPGLVRIGAGAPIAVELWAMPVERFGSFVALIPAPLGIGTLELADGRSVQGFVCESWATAGAQDITALGGWRAYIATR</sequence>
<dbReference type="RefSeq" id="WP_123069638.1">
    <property type="nucleotide sequence ID" value="NZ_JSAB01000096.1"/>
</dbReference>
<dbReference type="EMBL" id="JSAB01000096">
    <property type="protein sequence ID" value="RNF30668.1"/>
    <property type="molecule type" value="Genomic_DNA"/>
</dbReference>
<dbReference type="InterPro" id="IPR000120">
    <property type="entry name" value="Amidase"/>
</dbReference>
<dbReference type="NCBIfam" id="NF006043">
    <property type="entry name" value="PRK08186.1"/>
    <property type="match status" value="1"/>
</dbReference>
<dbReference type="OrthoDB" id="8872210at2"/>
<dbReference type="SUPFAM" id="SSF75304">
    <property type="entry name" value="Amidase signature (AS) enzymes"/>
    <property type="match status" value="1"/>
</dbReference>
<dbReference type="PANTHER" id="PTHR11895:SF169">
    <property type="entry name" value="GLUTAMYL-TRNA(GLN) AMIDOTRANSFERASE"/>
    <property type="match status" value="1"/>
</dbReference>
<comment type="caution">
    <text evidence="3">The sequence shown here is derived from an EMBL/GenBank/DDBJ whole genome shotgun (WGS) entry which is preliminary data.</text>
</comment>
<evidence type="ECO:0000313" key="3">
    <source>
        <dbReference type="EMBL" id="RNF30668.1"/>
    </source>
</evidence>
<feature type="domain" description="Amidase" evidence="1">
    <location>
        <begin position="48"/>
        <end position="442"/>
    </location>
</feature>
<dbReference type="InterPro" id="IPR014085">
    <property type="entry name" value="Allophanate_hydrolase"/>
</dbReference>
<name>A0A422QL02_9BURK</name>
<feature type="domain" description="Allophanate hydrolase C-terminal" evidence="2">
    <location>
        <begin position="478"/>
        <end position="599"/>
    </location>
</feature>
<evidence type="ECO:0000259" key="1">
    <source>
        <dbReference type="Pfam" id="PF01425"/>
    </source>
</evidence>
<dbReference type="GO" id="GO:0016787">
    <property type="term" value="F:hydrolase activity"/>
    <property type="evidence" value="ECO:0007669"/>
    <property type="project" value="UniProtKB-KW"/>
</dbReference>
<proteinExistence type="predicted"/>
<dbReference type="NCBIfam" id="TIGR02713">
    <property type="entry name" value="allophanate_hyd"/>
    <property type="match status" value="1"/>
</dbReference>
<protein>
    <submittedName>
        <fullName evidence="3">Allophanate hydrolase</fullName>
    </submittedName>
</protein>
<dbReference type="InterPro" id="IPR023631">
    <property type="entry name" value="Amidase_dom"/>
</dbReference>
<dbReference type="Gene3D" id="3.10.490.10">
    <property type="entry name" value="Gamma-glutamyl cyclotransferase-like"/>
    <property type="match status" value="1"/>
</dbReference>
<dbReference type="Proteomes" id="UP000283254">
    <property type="component" value="Unassembled WGS sequence"/>
</dbReference>
<evidence type="ECO:0000259" key="2">
    <source>
        <dbReference type="Pfam" id="PF21986"/>
    </source>
</evidence>
<accession>A0A422QL02</accession>
<dbReference type="Gene3D" id="1.20.58.1700">
    <property type="match status" value="1"/>
</dbReference>
<reference evidence="3" key="1">
    <citation type="submission" date="2014-10" db="EMBL/GenBank/DDBJ databases">
        <title>Massilia sp. genome.</title>
        <authorList>
            <person name="Xu B."/>
            <person name="Dai L."/>
            <person name="Huang Z."/>
        </authorList>
    </citation>
    <scope>NUCLEOTIDE SEQUENCE [LARGE SCALE GENOMIC DNA]</scope>
    <source>
        <strain evidence="3">CFS-1</strain>
    </source>
</reference>
<dbReference type="AlphaFoldDB" id="A0A422QL02"/>
<dbReference type="InterPro" id="IPR053844">
    <property type="entry name" value="AH_C"/>
</dbReference>
<dbReference type="InterPro" id="IPR036928">
    <property type="entry name" value="AS_sf"/>
</dbReference>
<keyword evidence="3" id="KW-0378">Hydrolase</keyword>
<dbReference type="Gene3D" id="3.90.1300.10">
    <property type="entry name" value="Amidase signature (AS) domain"/>
    <property type="match status" value="1"/>
</dbReference>